<evidence type="ECO:0000256" key="3">
    <source>
        <dbReference type="ARBA" id="ARBA00022833"/>
    </source>
</evidence>
<dbReference type="InterPro" id="IPR001841">
    <property type="entry name" value="Znf_RING"/>
</dbReference>
<dbReference type="InterPro" id="IPR046336">
    <property type="entry name" value="Lon_prtase_N_sf"/>
</dbReference>
<dbReference type="Proteomes" id="UP000093000">
    <property type="component" value="Unassembled WGS sequence"/>
</dbReference>
<organism evidence="8 9">
    <name type="scientific">Choanephora cucurbitarum</name>
    <dbReference type="NCBI Taxonomy" id="101091"/>
    <lineage>
        <taxon>Eukaryota</taxon>
        <taxon>Fungi</taxon>
        <taxon>Fungi incertae sedis</taxon>
        <taxon>Mucoromycota</taxon>
        <taxon>Mucoromycotina</taxon>
        <taxon>Mucoromycetes</taxon>
        <taxon>Mucorales</taxon>
        <taxon>Mucorineae</taxon>
        <taxon>Choanephoraceae</taxon>
        <taxon>Choanephoroideae</taxon>
        <taxon>Choanephora</taxon>
    </lineage>
</organism>
<dbReference type="SUPFAM" id="SSF88697">
    <property type="entry name" value="PUA domain-like"/>
    <property type="match status" value="1"/>
</dbReference>
<feature type="domain" description="Lon N-terminal" evidence="7">
    <location>
        <begin position="213"/>
        <end position="499"/>
    </location>
</feature>
<comment type="caution">
    <text evidence="8">The sequence shown here is derived from an EMBL/GenBank/DDBJ whole genome shotgun (WGS) entry which is preliminary data.</text>
</comment>
<keyword evidence="2 4" id="KW-0863">Zinc-finger</keyword>
<dbReference type="Gene3D" id="2.30.130.40">
    <property type="entry name" value="LON domain-like"/>
    <property type="match status" value="1"/>
</dbReference>
<dbReference type="PROSITE" id="PS50089">
    <property type="entry name" value="ZF_RING_2"/>
    <property type="match status" value="1"/>
</dbReference>
<dbReference type="SUPFAM" id="SSF57850">
    <property type="entry name" value="RING/U-box"/>
    <property type="match status" value="2"/>
</dbReference>
<evidence type="ECO:0000256" key="1">
    <source>
        <dbReference type="ARBA" id="ARBA00022723"/>
    </source>
</evidence>
<dbReference type="PROSITE" id="PS00518">
    <property type="entry name" value="ZF_RING_1"/>
    <property type="match status" value="1"/>
</dbReference>
<evidence type="ECO:0000259" key="6">
    <source>
        <dbReference type="PROSITE" id="PS50089"/>
    </source>
</evidence>
<dbReference type="InterPro" id="IPR017907">
    <property type="entry name" value="Znf_RING_CS"/>
</dbReference>
<accession>A0A1C7NAJ2</accession>
<dbReference type="OrthoDB" id="264917at2759"/>
<dbReference type="InterPro" id="IPR003111">
    <property type="entry name" value="Lon_prtase_N"/>
</dbReference>
<dbReference type="GO" id="GO:0061630">
    <property type="term" value="F:ubiquitin protein ligase activity"/>
    <property type="evidence" value="ECO:0007669"/>
    <property type="project" value="TreeGrafter"/>
</dbReference>
<dbReference type="Pfam" id="PF02190">
    <property type="entry name" value="LON_substr_bdg"/>
    <property type="match status" value="1"/>
</dbReference>
<feature type="compositionally biased region" description="Low complexity" evidence="5">
    <location>
        <begin position="351"/>
        <end position="360"/>
    </location>
</feature>
<name>A0A1C7NAJ2_9FUNG</name>
<dbReference type="AlphaFoldDB" id="A0A1C7NAJ2"/>
<evidence type="ECO:0000256" key="5">
    <source>
        <dbReference type="SAM" id="MobiDB-lite"/>
    </source>
</evidence>
<dbReference type="STRING" id="101091.A0A1C7NAJ2"/>
<dbReference type="GO" id="GO:0008270">
    <property type="term" value="F:zinc ion binding"/>
    <property type="evidence" value="ECO:0007669"/>
    <property type="project" value="UniProtKB-KW"/>
</dbReference>
<dbReference type="InterPro" id="IPR015947">
    <property type="entry name" value="PUA-like_sf"/>
</dbReference>
<evidence type="ECO:0000313" key="9">
    <source>
        <dbReference type="Proteomes" id="UP000093000"/>
    </source>
</evidence>
<dbReference type="InParanoid" id="A0A1C7NAJ2"/>
<feature type="domain" description="RING-type" evidence="6">
    <location>
        <begin position="133"/>
        <end position="173"/>
    </location>
</feature>
<dbReference type="Gene3D" id="3.30.40.10">
    <property type="entry name" value="Zinc/RING finger domain, C3HC4 (zinc finger)"/>
    <property type="match status" value="2"/>
</dbReference>
<evidence type="ECO:0000256" key="2">
    <source>
        <dbReference type="ARBA" id="ARBA00022771"/>
    </source>
</evidence>
<keyword evidence="3" id="KW-0862">Zinc</keyword>
<keyword evidence="1" id="KW-0479">Metal-binding</keyword>
<evidence type="ECO:0000256" key="4">
    <source>
        <dbReference type="PROSITE-ProRule" id="PRU00175"/>
    </source>
</evidence>
<reference evidence="8 9" key="1">
    <citation type="submission" date="2016-03" db="EMBL/GenBank/DDBJ databases">
        <title>Choanephora cucurbitarum.</title>
        <authorList>
            <person name="Min B."/>
            <person name="Park H."/>
            <person name="Park J.-H."/>
            <person name="Shin H.-D."/>
            <person name="Choi I.-G."/>
        </authorList>
    </citation>
    <scope>NUCLEOTIDE SEQUENCE [LARGE SCALE GENOMIC DNA]</scope>
    <source>
        <strain evidence="8 9">KUS-F28377</strain>
    </source>
</reference>
<dbReference type="SMART" id="SM00184">
    <property type="entry name" value="RING"/>
    <property type="match status" value="2"/>
</dbReference>
<keyword evidence="9" id="KW-1185">Reference proteome</keyword>
<dbReference type="PANTHER" id="PTHR23327:SF42">
    <property type="entry name" value="LON PEPTIDASE N-TERMINAL DOMAIN AND RING FINGER PROTEIN C14F5.10C"/>
    <property type="match status" value="1"/>
</dbReference>
<dbReference type="EMBL" id="LUGH01000332">
    <property type="protein sequence ID" value="OBZ86061.1"/>
    <property type="molecule type" value="Genomic_DNA"/>
</dbReference>
<sequence length="500" mass="57755">MQFELVPKETPFPNISQKTLDDYSNYHQAGLAVVKEYKSSFVLEPYPSFDQTQLDVLIHCQKCHSKFKQPTTLSCGFTLCSGCLPSSEPYQCPSFTCLRTHYNDDYKPNVLLENILIHYEQNQYEAIKSLLDCSICLSPLTQPITTQCGHTFCKDCLIHTMTDVSHKACPFCRQPLNRIGKINEIISGWLDYVYHDGPSKQTSLDPSMPVQHTPILQVTQKITFPFQHCIIHITKDPKGLLRQIEARPYQKHHIICVFSKPDSASIYDHAMMLRINHMEYSPDNRHFVIQAVGVFRLRLDQFRLQEDDCYVGNIYRLDDDNDDLDTLLTSCHPAQTIHPIDKLPKKPSSRPRPYSMRLSSSAPSTHLTRFSINRNTPGSMPRRVWAAGFHSSPVQYDDLQVKMMPDFMKTKINSLLTEHELFEQELHPRILQFLNTMSDGARSMQYDWYLQQPQSDHAALVWWIANTVPLPQEQKIHVLSLQSLKERILALISLLDHLLR</sequence>
<protein>
    <submittedName>
        <fullName evidence="8">LON peptidase N-terminal domain and RING finger protein 1</fullName>
    </submittedName>
</protein>
<dbReference type="SMART" id="SM00464">
    <property type="entry name" value="LON"/>
    <property type="match status" value="1"/>
</dbReference>
<feature type="region of interest" description="Disordered" evidence="5">
    <location>
        <begin position="339"/>
        <end position="360"/>
    </location>
</feature>
<dbReference type="InterPro" id="IPR013083">
    <property type="entry name" value="Znf_RING/FYVE/PHD"/>
</dbReference>
<evidence type="ECO:0000259" key="7">
    <source>
        <dbReference type="PROSITE" id="PS51787"/>
    </source>
</evidence>
<dbReference type="Pfam" id="PF13445">
    <property type="entry name" value="zf-RING_UBOX"/>
    <property type="match status" value="1"/>
</dbReference>
<dbReference type="InterPro" id="IPR027370">
    <property type="entry name" value="Znf-RING_euk"/>
</dbReference>
<dbReference type="PANTHER" id="PTHR23327">
    <property type="entry name" value="RING FINGER PROTEIN 127"/>
    <property type="match status" value="1"/>
</dbReference>
<gene>
    <name evidence="8" type="primary">LONRF1_1</name>
    <name evidence="8" type="ORF">A0J61_05882</name>
</gene>
<dbReference type="PROSITE" id="PS51787">
    <property type="entry name" value="LON_N"/>
    <property type="match status" value="1"/>
</dbReference>
<proteinExistence type="predicted"/>
<evidence type="ECO:0000313" key="8">
    <source>
        <dbReference type="EMBL" id="OBZ86061.1"/>
    </source>
</evidence>